<dbReference type="InterPro" id="IPR050300">
    <property type="entry name" value="GDXG_lipolytic_enzyme"/>
</dbReference>
<protein>
    <recommendedName>
        <fullName evidence="3">Alpha/beta hydrolase fold-3 domain-containing protein</fullName>
    </recommendedName>
</protein>
<accession>A0A8C6J5V2</accession>
<feature type="domain" description="Alpha/beta hydrolase fold-3" evidence="3">
    <location>
        <begin position="278"/>
        <end position="347"/>
    </location>
</feature>
<evidence type="ECO:0000313" key="4">
    <source>
        <dbReference type="Ensembl" id="ENSMUNP00000007733.2"/>
    </source>
</evidence>
<reference evidence="4" key="3">
    <citation type="submission" date="2025-09" db="UniProtKB">
        <authorList>
            <consortium name="Ensembl"/>
        </authorList>
    </citation>
    <scope>IDENTIFICATION</scope>
</reference>
<organism evidence="4 5">
    <name type="scientific">Melopsittacus undulatus</name>
    <name type="common">Budgerigar</name>
    <name type="synonym">Psittacus undulatus</name>
    <dbReference type="NCBI Taxonomy" id="13146"/>
    <lineage>
        <taxon>Eukaryota</taxon>
        <taxon>Metazoa</taxon>
        <taxon>Chordata</taxon>
        <taxon>Craniata</taxon>
        <taxon>Vertebrata</taxon>
        <taxon>Euteleostomi</taxon>
        <taxon>Archelosauria</taxon>
        <taxon>Archosauria</taxon>
        <taxon>Dinosauria</taxon>
        <taxon>Saurischia</taxon>
        <taxon>Theropoda</taxon>
        <taxon>Coelurosauria</taxon>
        <taxon>Aves</taxon>
        <taxon>Neognathae</taxon>
        <taxon>Neoaves</taxon>
        <taxon>Telluraves</taxon>
        <taxon>Australaves</taxon>
        <taxon>Psittaciformes</taxon>
        <taxon>Psittaculidae</taxon>
        <taxon>Melopsittacus</taxon>
    </lineage>
</organism>
<reference evidence="4" key="2">
    <citation type="submission" date="2025-08" db="UniProtKB">
        <authorList>
            <consortium name="Ensembl"/>
        </authorList>
    </citation>
    <scope>IDENTIFICATION</scope>
</reference>
<feature type="domain" description="Alpha/beta hydrolase fold-3" evidence="3">
    <location>
        <begin position="83"/>
        <end position="234"/>
    </location>
</feature>
<evidence type="ECO:0000313" key="5">
    <source>
        <dbReference type="Proteomes" id="UP000694405"/>
    </source>
</evidence>
<dbReference type="GO" id="GO:0052689">
    <property type="term" value="F:carboxylic ester hydrolase activity"/>
    <property type="evidence" value="ECO:0007669"/>
    <property type="project" value="InterPro"/>
</dbReference>
<proteinExistence type="inferred from homology"/>
<dbReference type="PANTHER" id="PTHR48081">
    <property type="entry name" value="AB HYDROLASE SUPERFAMILY PROTEIN C4A8.06C"/>
    <property type="match status" value="1"/>
</dbReference>
<dbReference type="Gene3D" id="3.40.50.1820">
    <property type="entry name" value="alpha/beta hydrolase"/>
    <property type="match status" value="1"/>
</dbReference>
<keyword evidence="2" id="KW-0378">Hydrolase</keyword>
<keyword evidence="5" id="KW-1185">Reference proteome</keyword>
<dbReference type="Pfam" id="PF07859">
    <property type="entry name" value="Abhydrolase_3"/>
    <property type="match status" value="2"/>
</dbReference>
<reference evidence="4" key="1">
    <citation type="submission" date="2020-03" db="EMBL/GenBank/DDBJ databases">
        <title>Melopsittacus undulatus (budgerigar) genome, bMelUnd1, maternal haplotype with Z.</title>
        <authorList>
            <person name="Gedman G."/>
            <person name="Mountcastle J."/>
            <person name="Haase B."/>
            <person name="Formenti G."/>
            <person name="Wright T."/>
            <person name="Apodaca J."/>
            <person name="Pelan S."/>
            <person name="Chow W."/>
            <person name="Rhie A."/>
            <person name="Howe K."/>
            <person name="Fedrigo O."/>
            <person name="Jarvis E.D."/>
        </authorList>
    </citation>
    <scope>NUCLEOTIDE SEQUENCE [LARGE SCALE GENOMIC DNA]</scope>
</reference>
<gene>
    <name evidence="4" type="primary">LOC101879687</name>
</gene>
<evidence type="ECO:0000256" key="2">
    <source>
        <dbReference type="ARBA" id="ARBA00022801"/>
    </source>
</evidence>
<name>A0A8C6J5V2_MELUD</name>
<dbReference type="AlphaFoldDB" id="A0A8C6J5V2"/>
<evidence type="ECO:0000259" key="3">
    <source>
        <dbReference type="Pfam" id="PF07859"/>
    </source>
</evidence>
<dbReference type="InterPro" id="IPR029058">
    <property type="entry name" value="AB_hydrolase_fold"/>
</dbReference>
<dbReference type="PIRSF" id="PIRSF037251">
    <property type="entry name" value="Arylacetamide_deacetylase"/>
    <property type="match status" value="1"/>
</dbReference>
<sequence>MFCNQPPGKKEMCTDLWFLSLYEQAKVLEKVGITSEVGFLRAAMDGIPPLRDKQLFVRDLRFEKVEVRIYQPKSSTTGQRRGVLYFHGGVGLFGSIRAYDRTCRYFARQSNSVVVSVGYRLAPEHPYPTQFEDCLAATIHFMRTAQDYGVDPSRIIICGDSSGGTITAAVAQALVNRQDLPKLRAQILIYPFLQGLDFDLPSYQQNEGVPILLKERALSLGLKYLNIELPSTKPVFKGNHVPEDLLLKYQKWVSSDIIPPEFKRRGYTPRTTYSFSDETYALVKPIFDTVFSPLLAEDSVVAQLPEAFILTCEYDVLRDDGLLYKKRLEDHGIKVTWCHLQEGFHGTILLAVCGALLAFQSGNKGLENIVHFLRLM</sequence>
<dbReference type="Ensembl" id="ENSMUNT00000008942.2">
    <property type="protein sequence ID" value="ENSMUNP00000007733.2"/>
    <property type="gene ID" value="ENSMUNG00000006180.2"/>
</dbReference>
<evidence type="ECO:0000256" key="1">
    <source>
        <dbReference type="ARBA" id="ARBA00010515"/>
    </source>
</evidence>
<dbReference type="GO" id="GO:0016020">
    <property type="term" value="C:membrane"/>
    <property type="evidence" value="ECO:0007669"/>
    <property type="project" value="InterPro"/>
</dbReference>
<dbReference type="PANTHER" id="PTHR48081:SF32">
    <property type="entry name" value="ALPHA_BETA HYDROLASE FOLD-3 DOMAIN-CONTAINING PROTEIN"/>
    <property type="match status" value="1"/>
</dbReference>
<dbReference type="InterPro" id="IPR017157">
    <property type="entry name" value="Arylacetamide_deacetylase"/>
</dbReference>
<dbReference type="Proteomes" id="UP000694405">
    <property type="component" value="Chromosome 12"/>
</dbReference>
<comment type="similarity">
    <text evidence="1">Belongs to the 'GDXG' lipolytic enzyme family.</text>
</comment>
<dbReference type="InterPro" id="IPR013094">
    <property type="entry name" value="AB_hydrolase_3"/>
</dbReference>
<dbReference type="SUPFAM" id="SSF53474">
    <property type="entry name" value="alpha/beta-Hydrolases"/>
    <property type="match status" value="1"/>
</dbReference>
<accession>A0A8V5H6H5</accession>